<reference evidence="2" key="1">
    <citation type="submission" date="2025-08" db="UniProtKB">
        <authorList>
            <consortium name="RefSeq"/>
        </authorList>
    </citation>
    <scope>IDENTIFICATION</scope>
</reference>
<dbReference type="RefSeq" id="XP_033176893.1">
    <property type="nucleotide sequence ID" value="XM_033321002.1"/>
</dbReference>
<sequence>MLKIWKLAVEEDRLKKITMSCGTKTQSFKICRCACKWRCQCLIARMKKPGAPFGTGSKRGTHIGLHPKFYTNDPVSSITVGSYDPLIAKSKSTGISWKKELESEEFSRTMGGRVEKYATQKYLMKTGRGPGTHEIPQWPDIILNEACKAVKRNVGFGTVPLFQPAWPSTTPGPGE</sequence>
<gene>
    <name evidence="2" type="primary">LOC117151723</name>
</gene>
<dbReference type="GeneID" id="117151723"/>
<accession>A0A6P8L5L9</accession>
<dbReference type="Proteomes" id="UP000515180">
    <property type="component" value="Unplaced"/>
</dbReference>
<dbReference type="OrthoDB" id="6275292at2759"/>
<proteinExistence type="predicted"/>
<keyword evidence="1" id="KW-1185">Reference proteome</keyword>
<organism evidence="1 2">
    <name type="scientific">Bombus impatiens</name>
    <name type="common">Bumblebee</name>
    <dbReference type="NCBI Taxonomy" id="132113"/>
    <lineage>
        <taxon>Eukaryota</taxon>
        <taxon>Metazoa</taxon>
        <taxon>Ecdysozoa</taxon>
        <taxon>Arthropoda</taxon>
        <taxon>Hexapoda</taxon>
        <taxon>Insecta</taxon>
        <taxon>Pterygota</taxon>
        <taxon>Neoptera</taxon>
        <taxon>Endopterygota</taxon>
        <taxon>Hymenoptera</taxon>
        <taxon>Apocrita</taxon>
        <taxon>Aculeata</taxon>
        <taxon>Apoidea</taxon>
        <taxon>Anthophila</taxon>
        <taxon>Apidae</taxon>
        <taxon>Bombus</taxon>
        <taxon>Pyrobombus</taxon>
    </lineage>
</organism>
<evidence type="ECO:0000313" key="1">
    <source>
        <dbReference type="Proteomes" id="UP000515180"/>
    </source>
</evidence>
<dbReference type="AlphaFoldDB" id="A0A6P8L5L9"/>
<protein>
    <submittedName>
        <fullName evidence="2">Uncharacterized protein LOC117151723</fullName>
    </submittedName>
</protein>
<name>A0A6P8L5L9_BOMIM</name>
<evidence type="ECO:0000313" key="2">
    <source>
        <dbReference type="RefSeq" id="XP_033176893.1"/>
    </source>
</evidence>